<feature type="signal peptide" evidence="4">
    <location>
        <begin position="1"/>
        <end position="19"/>
    </location>
</feature>
<dbReference type="SUPFAM" id="SSF50685">
    <property type="entry name" value="Barwin-like endoglucanases"/>
    <property type="match status" value="1"/>
</dbReference>
<evidence type="ECO:0000313" key="5">
    <source>
        <dbReference type="EMBL" id="CBX97379.1"/>
    </source>
</evidence>
<dbReference type="AlphaFoldDB" id="E5A1B5"/>
<dbReference type="Gene3D" id="2.40.40.10">
    <property type="entry name" value="RlpA-like domain"/>
    <property type="match status" value="1"/>
</dbReference>
<evidence type="ECO:0000256" key="1">
    <source>
        <dbReference type="ARBA" id="ARBA00004613"/>
    </source>
</evidence>
<keyword evidence="3" id="KW-0964">Secreted</keyword>
<proteinExistence type="inferred from homology"/>
<reference evidence="6" key="1">
    <citation type="journal article" date="2011" name="Nat. Commun.">
        <title>Effector diversification within compartments of the Leptosphaeria maculans genome affected by Repeat-Induced Point mutations.</title>
        <authorList>
            <person name="Rouxel T."/>
            <person name="Grandaubert J."/>
            <person name="Hane J.K."/>
            <person name="Hoede C."/>
            <person name="van de Wouw A.P."/>
            <person name="Couloux A."/>
            <person name="Dominguez V."/>
            <person name="Anthouard V."/>
            <person name="Bally P."/>
            <person name="Bourras S."/>
            <person name="Cozijnsen A.J."/>
            <person name="Ciuffetti L.M."/>
            <person name="Degrave A."/>
            <person name="Dilmaghani A."/>
            <person name="Duret L."/>
            <person name="Fudal I."/>
            <person name="Goodwin S.B."/>
            <person name="Gout L."/>
            <person name="Glaser N."/>
            <person name="Linglin J."/>
            <person name="Kema G.H.J."/>
            <person name="Lapalu N."/>
            <person name="Lawrence C.B."/>
            <person name="May K."/>
            <person name="Meyer M."/>
            <person name="Ollivier B."/>
            <person name="Poulain J."/>
            <person name="Schoch C.L."/>
            <person name="Simon A."/>
            <person name="Spatafora J.W."/>
            <person name="Stachowiak A."/>
            <person name="Turgeon B.G."/>
            <person name="Tyler B.M."/>
            <person name="Vincent D."/>
            <person name="Weissenbach J."/>
            <person name="Amselem J."/>
            <person name="Quesneville H."/>
            <person name="Oliver R.P."/>
            <person name="Wincker P."/>
            <person name="Balesdent M.-H."/>
            <person name="Howlett B.J."/>
        </authorList>
    </citation>
    <scope>NUCLEOTIDE SEQUENCE [LARGE SCALE GENOMIC DNA]</scope>
    <source>
        <strain evidence="6">JN3 / isolate v23.1.3 / race Av1-4-5-6-7-8</strain>
    </source>
</reference>
<comment type="similarity">
    <text evidence="2">Belongs to the cerato-platanin family.</text>
</comment>
<dbReference type="Proteomes" id="UP000002668">
    <property type="component" value="Genome"/>
</dbReference>
<sequence>MKFSLATFGLASLVASAAAMSVSYDTGYDDPNRSMGVVSCSDGPNGLMHRFPTQGAIPNFPRIGGLSGIAWNSAQCGSCHKITYNGKSIFVVAIDSSSTGFNIGLTAMNELTNNQATSLGRIEAEVTNASPSDCRITQTNEVSDTP</sequence>
<keyword evidence="6" id="KW-1185">Reference proteome</keyword>
<feature type="chain" id="PRO_5003195029" evidence="4">
    <location>
        <begin position="20"/>
        <end position="146"/>
    </location>
</feature>
<dbReference type="OrthoDB" id="4898945at2759"/>
<evidence type="ECO:0000256" key="4">
    <source>
        <dbReference type="SAM" id="SignalP"/>
    </source>
</evidence>
<protein>
    <submittedName>
        <fullName evidence="5">Uncharacterized protein</fullName>
    </submittedName>
</protein>
<dbReference type="HOGENOM" id="CLU_111635_0_0_1"/>
<evidence type="ECO:0000256" key="3">
    <source>
        <dbReference type="ARBA" id="ARBA00022525"/>
    </source>
</evidence>
<gene>
    <name evidence="5" type="ORF">LEMA_P105100.1</name>
</gene>
<evidence type="ECO:0000256" key="2">
    <source>
        <dbReference type="ARBA" id="ARBA00010421"/>
    </source>
</evidence>
<dbReference type="InParanoid" id="E5A1B5"/>
<dbReference type="InterPro" id="IPR010829">
    <property type="entry name" value="Cerato-platanin"/>
</dbReference>
<dbReference type="eggNOG" id="ENOG502SQTH">
    <property type="taxonomic scope" value="Eukaryota"/>
</dbReference>
<dbReference type="InterPro" id="IPR036908">
    <property type="entry name" value="RlpA-like_sf"/>
</dbReference>
<keyword evidence="4" id="KW-0732">Signal</keyword>
<evidence type="ECO:0000313" key="6">
    <source>
        <dbReference type="Proteomes" id="UP000002668"/>
    </source>
</evidence>
<organism evidence="6">
    <name type="scientific">Leptosphaeria maculans (strain JN3 / isolate v23.1.3 / race Av1-4-5-6-7-8)</name>
    <name type="common">Blackleg fungus</name>
    <name type="synonym">Phoma lingam</name>
    <dbReference type="NCBI Taxonomy" id="985895"/>
    <lineage>
        <taxon>Eukaryota</taxon>
        <taxon>Fungi</taxon>
        <taxon>Dikarya</taxon>
        <taxon>Ascomycota</taxon>
        <taxon>Pezizomycotina</taxon>
        <taxon>Dothideomycetes</taxon>
        <taxon>Pleosporomycetidae</taxon>
        <taxon>Pleosporales</taxon>
        <taxon>Pleosporineae</taxon>
        <taxon>Leptosphaeriaceae</taxon>
        <taxon>Plenodomus</taxon>
        <taxon>Plenodomus lingam/Leptosphaeria maculans species complex</taxon>
    </lineage>
</organism>
<dbReference type="GO" id="GO:0005576">
    <property type="term" value="C:extracellular region"/>
    <property type="evidence" value="ECO:0007669"/>
    <property type="project" value="UniProtKB-SubCell"/>
</dbReference>
<dbReference type="EMBL" id="FP929131">
    <property type="protein sequence ID" value="CBX97379.1"/>
    <property type="molecule type" value="Genomic_DNA"/>
</dbReference>
<name>E5A1B5_LEPMJ</name>
<dbReference type="VEuPathDB" id="FungiDB:LEMA_P105100.1"/>
<comment type="subcellular location">
    <subcellularLocation>
        <location evidence="1">Secreted</location>
    </subcellularLocation>
</comment>
<dbReference type="Pfam" id="PF07249">
    <property type="entry name" value="Cerato-platanin"/>
    <property type="match status" value="1"/>
</dbReference>
<dbReference type="CDD" id="cd22778">
    <property type="entry name" value="DPBB_CEPL-like"/>
    <property type="match status" value="1"/>
</dbReference>
<accession>E5A1B5</accession>
<dbReference type="OMA" id="QCGTCYG"/>